<evidence type="ECO:0000256" key="2">
    <source>
        <dbReference type="ARBA" id="ARBA00022448"/>
    </source>
</evidence>
<dbReference type="Pfam" id="PF00085">
    <property type="entry name" value="Thioredoxin"/>
    <property type="match status" value="1"/>
</dbReference>
<evidence type="ECO:0000256" key="1">
    <source>
        <dbReference type="ARBA" id="ARBA00008987"/>
    </source>
</evidence>
<name>A0ABX7NJA4_9BACT</name>
<evidence type="ECO:0000313" key="10">
    <source>
        <dbReference type="Proteomes" id="UP000662747"/>
    </source>
</evidence>
<evidence type="ECO:0000256" key="5">
    <source>
        <dbReference type="ARBA" id="ARBA00023284"/>
    </source>
</evidence>
<comment type="similarity">
    <text evidence="1 7">Belongs to the thioredoxin family.</text>
</comment>
<dbReference type="Proteomes" id="UP000662747">
    <property type="component" value="Chromosome"/>
</dbReference>
<protein>
    <recommendedName>
        <fullName evidence="6 7">Thioredoxin</fullName>
    </recommendedName>
</protein>
<sequence length="117" mass="13242">MAGNVIEMGDADFRREVLEAQEPVVVDFTAAWCPPCRIIAPMLDALATEWRGRMKFTKISTDDHMDTAQQYGIRAMPTLLVFRDGKVVKQLVGAMPRKRLEEELRPFLAEVSLDATF</sequence>
<dbReference type="Gene3D" id="3.40.30.10">
    <property type="entry name" value="Glutaredoxin"/>
    <property type="match status" value="1"/>
</dbReference>
<keyword evidence="3" id="KW-0249">Electron transport</keyword>
<dbReference type="InterPro" id="IPR036249">
    <property type="entry name" value="Thioredoxin-like_sf"/>
</dbReference>
<feature type="domain" description="Thioredoxin" evidence="8">
    <location>
        <begin position="1"/>
        <end position="113"/>
    </location>
</feature>
<keyword evidence="10" id="KW-1185">Reference proteome</keyword>
<dbReference type="InterPro" id="IPR013766">
    <property type="entry name" value="Thioredoxin_domain"/>
</dbReference>
<dbReference type="PANTHER" id="PTHR45663">
    <property type="entry name" value="GEO12009P1"/>
    <property type="match status" value="1"/>
</dbReference>
<dbReference type="PRINTS" id="PR00421">
    <property type="entry name" value="THIOREDOXIN"/>
</dbReference>
<dbReference type="RefSeq" id="WP_206720514.1">
    <property type="nucleotide sequence ID" value="NZ_CP071090.1"/>
</dbReference>
<dbReference type="SUPFAM" id="SSF52833">
    <property type="entry name" value="Thioredoxin-like"/>
    <property type="match status" value="1"/>
</dbReference>
<dbReference type="PROSITE" id="PS00194">
    <property type="entry name" value="THIOREDOXIN_1"/>
    <property type="match status" value="1"/>
</dbReference>
<dbReference type="NCBIfam" id="TIGR01068">
    <property type="entry name" value="thioredoxin"/>
    <property type="match status" value="1"/>
</dbReference>
<proteinExistence type="inferred from homology"/>
<evidence type="ECO:0000259" key="8">
    <source>
        <dbReference type="PROSITE" id="PS51352"/>
    </source>
</evidence>
<dbReference type="InterPro" id="IPR005746">
    <property type="entry name" value="Thioredoxin"/>
</dbReference>
<evidence type="ECO:0000256" key="7">
    <source>
        <dbReference type="PIRNR" id="PIRNR000077"/>
    </source>
</evidence>
<keyword evidence="2" id="KW-0813">Transport</keyword>
<evidence type="ECO:0000256" key="6">
    <source>
        <dbReference type="NCBIfam" id="TIGR01068"/>
    </source>
</evidence>
<keyword evidence="5" id="KW-0676">Redox-active center</keyword>
<gene>
    <name evidence="9" type="primary">trxA</name>
    <name evidence="9" type="ORF">JY651_26605</name>
</gene>
<evidence type="ECO:0000256" key="4">
    <source>
        <dbReference type="ARBA" id="ARBA00023157"/>
    </source>
</evidence>
<dbReference type="EMBL" id="CP071090">
    <property type="protein sequence ID" value="QSQ18926.1"/>
    <property type="molecule type" value="Genomic_DNA"/>
</dbReference>
<evidence type="ECO:0000256" key="3">
    <source>
        <dbReference type="ARBA" id="ARBA00022982"/>
    </source>
</evidence>
<dbReference type="PANTHER" id="PTHR45663:SF11">
    <property type="entry name" value="GEO12009P1"/>
    <property type="match status" value="1"/>
</dbReference>
<reference evidence="9 10" key="1">
    <citation type="submission" date="2021-02" db="EMBL/GenBank/DDBJ databases">
        <title>De Novo genome assembly of isolated myxobacteria.</title>
        <authorList>
            <person name="Stevens D.C."/>
        </authorList>
    </citation>
    <scope>NUCLEOTIDE SEQUENCE [LARGE SCALE GENOMIC DNA]</scope>
    <source>
        <strain evidence="10">SCPEA02</strain>
    </source>
</reference>
<organism evidence="9 10">
    <name type="scientific">Pyxidicoccus parkwayensis</name>
    <dbReference type="NCBI Taxonomy" id="2813578"/>
    <lineage>
        <taxon>Bacteria</taxon>
        <taxon>Pseudomonadati</taxon>
        <taxon>Myxococcota</taxon>
        <taxon>Myxococcia</taxon>
        <taxon>Myxococcales</taxon>
        <taxon>Cystobacterineae</taxon>
        <taxon>Myxococcaceae</taxon>
        <taxon>Pyxidicoccus</taxon>
    </lineage>
</organism>
<dbReference type="InterPro" id="IPR017937">
    <property type="entry name" value="Thioredoxin_CS"/>
</dbReference>
<evidence type="ECO:0000313" key="9">
    <source>
        <dbReference type="EMBL" id="QSQ18926.1"/>
    </source>
</evidence>
<dbReference type="PIRSF" id="PIRSF000077">
    <property type="entry name" value="Thioredoxin"/>
    <property type="match status" value="1"/>
</dbReference>
<dbReference type="CDD" id="cd02947">
    <property type="entry name" value="TRX_family"/>
    <property type="match status" value="1"/>
</dbReference>
<accession>A0ABX7NJA4</accession>
<keyword evidence="4" id="KW-1015">Disulfide bond</keyword>
<dbReference type="PROSITE" id="PS51352">
    <property type="entry name" value="THIOREDOXIN_2"/>
    <property type="match status" value="1"/>
</dbReference>